<reference evidence="2 3" key="2">
    <citation type="submission" date="2010-03" db="EMBL/GenBank/DDBJ databases">
        <authorList>
            <person name="Pajon A."/>
        </authorList>
    </citation>
    <scope>NUCLEOTIDE SEQUENCE [LARGE SCALE GENOMIC DNA]</scope>
    <source>
        <strain evidence="2 3">XB1A</strain>
    </source>
</reference>
<dbReference type="RefSeq" id="WP_015531629.1">
    <property type="nucleotide sequence ID" value="NC_021017.1"/>
</dbReference>
<sequence>MSKSKIIVCAHKKDFVMDNELYMPLQVGKATSKVDLGFQGDDTGDNISAKNPNYCELTGLYWAWKNLKDVDYIGLAHYRRYFDFMNGGYVSYKDADFSEIYGSYSNPLEVLGDYDIILPKPSRMEASVGYDYIYAHVMEDFYIMNRIIIKHYPDYERTITDFFYRDNRRICFNMFFTSREVCDRYCEWLFPLLFEIEKYVKLSNYKFQQRVFGFMSELMLPLFCLHNKLKIKYVPVCMIGTMTCKENKLKMSFLNFRSNIKFRLLRPRMKNIDCYGRKCHVDLYFKLDNINI</sequence>
<evidence type="ECO:0000313" key="2">
    <source>
        <dbReference type="EMBL" id="CBK66725.1"/>
    </source>
</evidence>
<evidence type="ECO:0000259" key="1">
    <source>
        <dbReference type="Pfam" id="PF14393"/>
    </source>
</evidence>
<accession>D6CX23</accession>
<dbReference type="HOGENOM" id="CLU_065769_1_0_10"/>
<dbReference type="KEGG" id="bxy:BXY_16070"/>
<dbReference type="Pfam" id="PF14393">
    <property type="entry name" value="DUF4422"/>
    <property type="match status" value="1"/>
</dbReference>
<reference evidence="2 3" key="1">
    <citation type="submission" date="2010-03" db="EMBL/GenBank/DDBJ databases">
        <title>The genome sequence of Bacteriodes xylanisolvens XB1A.</title>
        <authorList>
            <consortium name="metaHIT consortium -- http://www.metahit.eu/"/>
            <person name="Pajon A."/>
            <person name="Turner K."/>
            <person name="Parkhill J."/>
            <person name="Bernalier A."/>
        </authorList>
    </citation>
    <scope>NUCLEOTIDE SEQUENCE [LARGE SCALE GENOMIC DNA]</scope>
    <source>
        <strain evidence="2 3">XB1A</strain>
    </source>
</reference>
<dbReference type="EMBL" id="FP929033">
    <property type="protein sequence ID" value="CBK66725.1"/>
    <property type="molecule type" value="Genomic_DNA"/>
</dbReference>
<name>D6CX23_9BACE</name>
<dbReference type="InterPro" id="IPR025536">
    <property type="entry name" value="DUF4422"/>
</dbReference>
<dbReference type="PATRIC" id="fig|657309.4.peg.394"/>
<dbReference type="AlphaFoldDB" id="D6CX23"/>
<feature type="domain" description="DUF4422" evidence="1">
    <location>
        <begin position="5"/>
        <end position="227"/>
    </location>
</feature>
<evidence type="ECO:0000313" key="3">
    <source>
        <dbReference type="Proteomes" id="UP000008795"/>
    </source>
</evidence>
<organism evidence="2 3">
    <name type="scientific">Bacteroides xylanisolvens XB1A</name>
    <dbReference type="NCBI Taxonomy" id="657309"/>
    <lineage>
        <taxon>Bacteria</taxon>
        <taxon>Pseudomonadati</taxon>
        <taxon>Bacteroidota</taxon>
        <taxon>Bacteroidia</taxon>
        <taxon>Bacteroidales</taxon>
        <taxon>Bacteroidaceae</taxon>
        <taxon>Bacteroides</taxon>
    </lineage>
</organism>
<proteinExistence type="predicted"/>
<dbReference type="Proteomes" id="UP000008795">
    <property type="component" value="Chromosome"/>
</dbReference>
<gene>
    <name evidence="2" type="ORF">BXY_16070</name>
</gene>
<dbReference type="eggNOG" id="COG1442">
    <property type="taxonomic scope" value="Bacteria"/>
</dbReference>
<protein>
    <recommendedName>
        <fullName evidence="1">DUF4422 domain-containing protein</fullName>
    </recommendedName>
</protein>